<dbReference type="Pfam" id="PF01243">
    <property type="entry name" value="PNPOx_N"/>
    <property type="match status" value="1"/>
</dbReference>
<dbReference type="NCBIfam" id="TIGR03618">
    <property type="entry name" value="Rv1155_F420"/>
    <property type="match status" value="1"/>
</dbReference>
<dbReference type="PANTHER" id="PTHR35176">
    <property type="entry name" value="HEME OXYGENASE HI_0854-RELATED"/>
    <property type="match status" value="1"/>
</dbReference>
<evidence type="ECO:0000259" key="2">
    <source>
        <dbReference type="Pfam" id="PF01243"/>
    </source>
</evidence>
<dbReference type="SUPFAM" id="SSF50475">
    <property type="entry name" value="FMN-binding split barrel"/>
    <property type="match status" value="1"/>
</dbReference>
<dbReference type="AlphaFoldDB" id="A0A372JM79"/>
<dbReference type="RefSeq" id="WP_117357799.1">
    <property type="nucleotide sequence ID" value="NZ_QURH01000229.1"/>
</dbReference>
<keyword evidence="1" id="KW-0560">Oxidoreductase</keyword>
<feature type="domain" description="Pyridoxamine 5'-phosphate oxidase N-terminal" evidence="2">
    <location>
        <begin position="6"/>
        <end position="130"/>
    </location>
</feature>
<keyword evidence="4" id="KW-1185">Reference proteome</keyword>
<dbReference type="InterPro" id="IPR012349">
    <property type="entry name" value="Split_barrel_FMN-bd"/>
</dbReference>
<evidence type="ECO:0000313" key="4">
    <source>
        <dbReference type="Proteomes" id="UP000261811"/>
    </source>
</evidence>
<gene>
    <name evidence="3" type="ORF">DZF91_13370</name>
</gene>
<dbReference type="Gene3D" id="2.30.110.10">
    <property type="entry name" value="Electron Transport, Fmn-binding Protein, Chain A"/>
    <property type="match status" value="1"/>
</dbReference>
<dbReference type="InterPro" id="IPR019920">
    <property type="entry name" value="F420-binding_dom_put"/>
</dbReference>
<dbReference type="GO" id="GO:0005829">
    <property type="term" value="C:cytosol"/>
    <property type="evidence" value="ECO:0007669"/>
    <property type="project" value="TreeGrafter"/>
</dbReference>
<evidence type="ECO:0000313" key="3">
    <source>
        <dbReference type="EMBL" id="RFU41141.1"/>
    </source>
</evidence>
<comment type="caution">
    <text evidence="3">The sequence shown here is derived from an EMBL/GenBank/DDBJ whole genome shotgun (WGS) entry which is preliminary data.</text>
</comment>
<name>A0A372JM79_9ACTN</name>
<sequence length="137" mass="14992">MANVLSDAVRRLVDEDHPAVLATVNPDGSPQTSVVWVGRDGDDLLVSSQEGRRKVLNVLRDPRVSLSLYDRNDPLWYLEVRGRCTVIEDEGRALAVALAEKYEGAGAGEEYLALPPRIVRVVMRITPEKVVGTAAQA</sequence>
<evidence type="ECO:0000256" key="1">
    <source>
        <dbReference type="ARBA" id="ARBA00023002"/>
    </source>
</evidence>
<dbReference type="InterPro" id="IPR052019">
    <property type="entry name" value="F420H2_bilvrd_red/Heme_oxyg"/>
</dbReference>
<protein>
    <submittedName>
        <fullName evidence="3">PPOX class F420-dependent oxidoreductase</fullName>
    </submittedName>
</protein>
<accession>A0A372JM79</accession>
<organism evidence="3 4">
    <name type="scientific">Actinomadura logoneensis</name>
    <dbReference type="NCBI Taxonomy" id="2293572"/>
    <lineage>
        <taxon>Bacteria</taxon>
        <taxon>Bacillati</taxon>
        <taxon>Actinomycetota</taxon>
        <taxon>Actinomycetes</taxon>
        <taxon>Streptosporangiales</taxon>
        <taxon>Thermomonosporaceae</taxon>
        <taxon>Actinomadura</taxon>
    </lineage>
</organism>
<dbReference type="GO" id="GO:0070967">
    <property type="term" value="F:coenzyme F420 binding"/>
    <property type="evidence" value="ECO:0007669"/>
    <property type="project" value="TreeGrafter"/>
</dbReference>
<dbReference type="InterPro" id="IPR011576">
    <property type="entry name" value="Pyridox_Oxase_N"/>
</dbReference>
<reference evidence="3 4" key="1">
    <citation type="submission" date="2018-08" db="EMBL/GenBank/DDBJ databases">
        <title>Actinomadura jelena sp. nov., a novel Actinomycete isolated from soil in Chad.</title>
        <authorList>
            <person name="Shi L."/>
        </authorList>
    </citation>
    <scope>NUCLEOTIDE SEQUENCE [LARGE SCALE GENOMIC DNA]</scope>
    <source>
        <strain evidence="3 4">NEAU-G17</strain>
    </source>
</reference>
<dbReference type="PANTHER" id="PTHR35176:SF6">
    <property type="entry name" value="HEME OXYGENASE HI_0854-RELATED"/>
    <property type="match status" value="1"/>
</dbReference>
<dbReference type="GO" id="GO:0016627">
    <property type="term" value="F:oxidoreductase activity, acting on the CH-CH group of donors"/>
    <property type="evidence" value="ECO:0007669"/>
    <property type="project" value="TreeGrafter"/>
</dbReference>
<dbReference type="EMBL" id="QURH01000229">
    <property type="protein sequence ID" value="RFU41141.1"/>
    <property type="molecule type" value="Genomic_DNA"/>
</dbReference>
<dbReference type="Proteomes" id="UP000261811">
    <property type="component" value="Unassembled WGS sequence"/>
</dbReference>
<proteinExistence type="predicted"/>
<dbReference type="OrthoDB" id="162914at2"/>